<keyword evidence="2 5" id="KW-0561">Oxygen transport</keyword>
<gene>
    <name evidence="8" type="ORF">H1P_490017</name>
</gene>
<accession>A0A563VZA7</accession>
<evidence type="ECO:0000256" key="3">
    <source>
        <dbReference type="ARBA" id="ARBA00022723"/>
    </source>
</evidence>
<evidence type="ECO:0000256" key="6">
    <source>
        <dbReference type="SAM" id="Phobius"/>
    </source>
</evidence>
<dbReference type="GO" id="GO:0005344">
    <property type="term" value="F:oxygen carrier activity"/>
    <property type="evidence" value="ECO:0007669"/>
    <property type="project" value="UniProtKB-KW"/>
</dbReference>
<proteinExistence type="inferred from homology"/>
<evidence type="ECO:0000256" key="1">
    <source>
        <dbReference type="ARBA" id="ARBA00022617"/>
    </source>
</evidence>
<evidence type="ECO:0000259" key="7">
    <source>
        <dbReference type="PROSITE" id="PS01033"/>
    </source>
</evidence>
<dbReference type="GO" id="GO:0046210">
    <property type="term" value="P:nitric oxide catabolic process"/>
    <property type="evidence" value="ECO:0007669"/>
    <property type="project" value="TreeGrafter"/>
</dbReference>
<feature type="transmembrane region" description="Helical" evidence="6">
    <location>
        <begin position="332"/>
        <end position="352"/>
    </location>
</feature>
<dbReference type="Gene3D" id="1.10.490.10">
    <property type="entry name" value="Globins"/>
    <property type="match status" value="2"/>
</dbReference>
<dbReference type="GO" id="GO:0008941">
    <property type="term" value="F:nitric oxide dioxygenase NAD(P)H activity"/>
    <property type="evidence" value="ECO:0007669"/>
    <property type="project" value="TreeGrafter"/>
</dbReference>
<keyword evidence="9" id="KW-1185">Reference proteome</keyword>
<evidence type="ECO:0000313" key="9">
    <source>
        <dbReference type="Proteomes" id="UP000320055"/>
    </source>
</evidence>
<dbReference type="Pfam" id="PF00042">
    <property type="entry name" value="Globin"/>
    <property type="match status" value="2"/>
</dbReference>
<dbReference type="GO" id="GO:0046872">
    <property type="term" value="F:metal ion binding"/>
    <property type="evidence" value="ECO:0007669"/>
    <property type="project" value="UniProtKB-KW"/>
</dbReference>
<evidence type="ECO:0000256" key="2">
    <source>
        <dbReference type="ARBA" id="ARBA00022621"/>
    </source>
</evidence>
<keyword evidence="1 5" id="KW-0349">Heme</keyword>
<feature type="domain" description="Globin" evidence="7">
    <location>
        <begin position="153"/>
        <end position="288"/>
    </location>
</feature>
<keyword evidence="3" id="KW-0479">Metal-binding</keyword>
<name>A0A563VZA7_9CYAN</name>
<keyword evidence="4" id="KW-0408">Iron</keyword>
<dbReference type="InterPro" id="IPR012292">
    <property type="entry name" value="Globin/Proto"/>
</dbReference>
<comment type="similarity">
    <text evidence="5">Belongs to the globin family.</text>
</comment>
<keyword evidence="6" id="KW-0812">Transmembrane</keyword>
<dbReference type="GO" id="GO:0071949">
    <property type="term" value="F:FAD binding"/>
    <property type="evidence" value="ECO:0007669"/>
    <property type="project" value="TreeGrafter"/>
</dbReference>
<dbReference type="AlphaFoldDB" id="A0A563VZA7"/>
<dbReference type="GO" id="GO:0019825">
    <property type="term" value="F:oxygen binding"/>
    <property type="evidence" value="ECO:0007669"/>
    <property type="project" value="InterPro"/>
</dbReference>
<dbReference type="CDD" id="cd12131">
    <property type="entry name" value="HGbI-like"/>
    <property type="match status" value="2"/>
</dbReference>
<dbReference type="SUPFAM" id="SSF46458">
    <property type="entry name" value="Globin-like"/>
    <property type="match status" value="2"/>
</dbReference>
<dbReference type="GO" id="GO:0020037">
    <property type="term" value="F:heme binding"/>
    <property type="evidence" value="ECO:0007669"/>
    <property type="project" value="InterPro"/>
</dbReference>
<evidence type="ECO:0000313" key="8">
    <source>
        <dbReference type="EMBL" id="VEP16735.1"/>
    </source>
</evidence>
<organism evidence="8 9">
    <name type="scientific">Hyella patelloides LEGE 07179</name>
    <dbReference type="NCBI Taxonomy" id="945734"/>
    <lineage>
        <taxon>Bacteria</taxon>
        <taxon>Bacillati</taxon>
        <taxon>Cyanobacteriota</taxon>
        <taxon>Cyanophyceae</taxon>
        <taxon>Pleurocapsales</taxon>
        <taxon>Hyellaceae</taxon>
        <taxon>Hyella</taxon>
    </lineage>
</organism>
<dbReference type="InterPro" id="IPR009050">
    <property type="entry name" value="Globin-like_sf"/>
</dbReference>
<dbReference type="EMBL" id="CAACVJ010000434">
    <property type="protein sequence ID" value="VEP16735.1"/>
    <property type="molecule type" value="Genomic_DNA"/>
</dbReference>
<dbReference type="PANTHER" id="PTHR43396">
    <property type="entry name" value="FLAVOHEMOPROTEIN"/>
    <property type="match status" value="1"/>
</dbReference>
<dbReference type="InterPro" id="IPR000971">
    <property type="entry name" value="Globin"/>
</dbReference>
<evidence type="ECO:0000256" key="5">
    <source>
        <dbReference type="RuleBase" id="RU000356"/>
    </source>
</evidence>
<keyword evidence="6" id="KW-1133">Transmembrane helix</keyword>
<protein>
    <submittedName>
        <fullName evidence="8">Hemoglobin-like flavoprotein</fullName>
    </submittedName>
</protein>
<feature type="domain" description="Globin" evidence="7">
    <location>
        <begin position="1"/>
        <end position="134"/>
    </location>
</feature>
<dbReference type="PANTHER" id="PTHR43396:SF3">
    <property type="entry name" value="FLAVOHEMOPROTEIN"/>
    <property type="match status" value="1"/>
</dbReference>
<sequence>MSLQVELLEESFEAVKPQADEFVNSFYNNLFTTYPEAQPLFAHSNMAEQKKKLLASLVLVVENLKQPDILSDTLKGLGARHVKYGALPEHYPLVGNSLLTTFEQYLKEDWTPQVKQAWVDAYGAITELMLDGADYSSSEIALKTPAATEPEPEKSGLQAGLLESSFEAVKPQVDEFVNSFYNNLFTMYPEAKPLFEHLDMAKQKKMLLNSLVLVVNNLRKPDVLSDTLRGLGARHVKYGALPEHYPLVGSSLLTTFEQYLKEDWTPQVKQAWVDAYGAITELMLDGADYSSSEVALQSDVSLNEPEIAKSNSGSSLGTDGSATLNNESNSQAGLLALVGGGAIGIIALLLLFL</sequence>
<keyword evidence="6" id="KW-0472">Membrane</keyword>
<reference evidence="8 9" key="1">
    <citation type="submission" date="2019-01" db="EMBL/GenBank/DDBJ databases">
        <authorList>
            <person name="Brito A."/>
        </authorList>
    </citation>
    <scope>NUCLEOTIDE SEQUENCE [LARGE SCALE GENOMIC DNA]</scope>
    <source>
        <strain evidence="8">1</strain>
    </source>
</reference>
<dbReference type="GO" id="GO:0071500">
    <property type="term" value="P:cellular response to nitrosative stress"/>
    <property type="evidence" value="ECO:0007669"/>
    <property type="project" value="TreeGrafter"/>
</dbReference>
<dbReference type="RefSeq" id="WP_144866489.1">
    <property type="nucleotide sequence ID" value="NZ_LR213809.1"/>
</dbReference>
<keyword evidence="5" id="KW-0813">Transport</keyword>
<dbReference type="OrthoDB" id="510157at2"/>
<dbReference type="PROSITE" id="PS01033">
    <property type="entry name" value="GLOBIN"/>
    <property type="match status" value="2"/>
</dbReference>
<dbReference type="Proteomes" id="UP000320055">
    <property type="component" value="Unassembled WGS sequence"/>
</dbReference>
<evidence type="ECO:0000256" key="4">
    <source>
        <dbReference type="ARBA" id="ARBA00023004"/>
    </source>
</evidence>